<evidence type="ECO:0008006" key="4">
    <source>
        <dbReference type="Google" id="ProtNLM"/>
    </source>
</evidence>
<evidence type="ECO:0000313" key="2">
    <source>
        <dbReference type="EMBL" id="SFI70797.1"/>
    </source>
</evidence>
<dbReference type="AlphaFoldDB" id="A0A1I3KEB4"/>
<evidence type="ECO:0000313" key="3">
    <source>
        <dbReference type="Proteomes" id="UP000198649"/>
    </source>
</evidence>
<feature type="transmembrane region" description="Helical" evidence="1">
    <location>
        <begin position="42"/>
        <end position="63"/>
    </location>
</feature>
<keyword evidence="3" id="KW-1185">Reference proteome</keyword>
<keyword evidence="1" id="KW-0812">Transmembrane</keyword>
<dbReference type="EMBL" id="FOQG01000012">
    <property type="protein sequence ID" value="SFI70797.1"/>
    <property type="molecule type" value="Genomic_DNA"/>
</dbReference>
<name>A0A1I3KEB4_9ACTN</name>
<evidence type="ECO:0000256" key="1">
    <source>
        <dbReference type="SAM" id="Phobius"/>
    </source>
</evidence>
<keyword evidence="1" id="KW-0472">Membrane</keyword>
<accession>A0A1I3KEB4</accession>
<keyword evidence="1" id="KW-1133">Transmembrane helix</keyword>
<organism evidence="2 3">
    <name type="scientific">Nocardioides psychrotolerans</name>
    <dbReference type="NCBI Taxonomy" id="1005945"/>
    <lineage>
        <taxon>Bacteria</taxon>
        <taxon>Bacillati</taxon>
        <taxon>Actinomycetota</taxon>
        <taxon>Actinomycetes</taxon>
        <taxon>Propionibacteriales</taxon>
        <taxon>Nocardioidaceae</taxon>
        <taxon>Nocardioides</taxon>
    </lineage>
</organism>
<feature type="transmembrane region" description="Helical" evidence="1">
    <location>
        <begin position="75"/>
        <end position="94"/>
    </location>
</feature>
<reference evidence="2 3" key="1">
    <citation type="submission" date="2016-10" db="EMBL/GenBank/DDBJ databases">
        <authorList>
            <person name="de Groot N.N."/>
        </authorList>
    </citation>
    <scope>NUCLEOTIDE SEQUENCE [LARGE SCALE GENOMIC DNA]</scope>
    <source>
        <strain evidence="2 3">CGMCC 1.11156</strain>
    </source>
</reference>
<gene>
    <name evidence="2" type="ORF">SAMN05216561_11214</name>
</gene>
<sequence length="125" mass="12390">MVATALLALASAFQIGLAAGAPWGAAAYGGRAVLSDGALPIAYRWASAVAALTLIGVIWVALASASLVGRGSVSGSALTVLLWALTAVFVLNTLGNARGHHPVERWGAGTVTAILAALCAVLAAR</sequence>
<dbReference type="Proteomes" id="UP000198649">
    <property type="component" value="Unassembled WGS sequence"/>
</dbReference>
<feature type="transmembrane region" description="Helical" evidence="1">
    <location>
        <begin position="106"/>
        <end position="124"/>
    </location>
</feature>
<proteinExistence type="predicted"/>
<protein>
    <recommendedName>
        <fullName evidence="4">Integral membrane protein</fullName>
    </recommendedName>
</protein>